<accession>A0A485MUE6</accession>
<name>A0A485MUE6_LYNPA</name>
<protein>
    <submittedName>
        <fullName evidence="1">Uncharacterized protein</fullName>
    </submittedName>
</protein>
<reference evidence="1 2" key="1">
    <citation type="submission" date="2019-01" db="EMBL/GenBank/DDBJ databases">
        <authorList>
            <person name="Alioto T."/>
            <person name="Alioto T."/>
        </authorList>
    </citation>
    <scope>NUCLEOTIDE SEQUENCE [LARGE SCALE GENOMIC DNA]</scope>
</reference>
<dbReference type="AlphaFoldDB" id="A0A485MUE6"/>
<sequence length="58" mass="6681">VLKALKWTQNVNGLVTTRLVLPDCPDEEEESHWMVWSVWPQKNEPQEGELVTLPQLAP</sequence>
<feature type="non-terminal residue" evidence="1">
    <location>
        <position position="1"/>
    </location>
</feature>
<evidence type="ECO:0000313" key="2">
    <source>
        <dbReference type="Proteomes" id="UP000386466"/>
    </source>
</evidence>
<dbReference type="EMBL" id="CAAGRJ010006015">
    <property type="protein sequence ID" value="VFV24029.1"/>
    <property type="molecule type" value="Genomic_DNA"/>
</dbReference>
<organism evidence="1 2">
    <name type="scientific">Lynx pardinus</name>
    <name type="common">Iberian lynx</name>
    <name type="synonym">Felis pardina</name>
    <dbReference type="NCBI Taxonomy" id="191816"/>
    <lineage>
        <taxon>Eukaryota</taxon>
        <taxon>Metazoa</taxon>
        <taxon>Chordata</taxon>
        <taxon>Craniata</taxon>
        <taxon>Vertebrata</taxon>
        <taxon>Euteleostomi</taxon>
        <taxon>Mammalia</taxon>
        <taxon>Eutheria</taxon>
        <taxon>Laurasiatheria</taxon>
        <taxon>Carnivora</taxon>
        <taxon>Feliformia</taxon>
        <taxon>Felidae</taxon>
        <taxon>Felinae</taxon>
        <taxon>Lynx</taxon>
    </lineage>
</organism>
<proteinExistence type="predicted"/>
<keyword evidence="2" id="KW-1185">Reference proteome</keyword>
<dbReference type="Proteomes" id="UP000386466">
    <property type="component" value="Unassembled WGS sequence"/>
</dbReference>
<gene>
    <name evidence="1" type="ORF">LYPA_23C022917</name>
</gene>
<evidence type="ECO:0000313" key="1">
    <source>
        <dbReference type="EMBL" id="VFV24029.1"/>
    </source>
</evidence>